<dbReference type="InterPro" id="IPR025411">
    <property type="entry name" value="DUF4136"/>
</dbReference>
<feature type="chain" id="PRO_5002789992" description="DUF4136 domain-containing protein" evidence="1">
    <location>
        <begin position="29"/>
        <end position="228"/>
    </location>
</feature>
<sequence>MIFVNIMNLRLMKKILFIMACMTGVFMASCEKDPDMGELDADLVVYTDHDSNTDFSSFQTYFLPDSILEASGVHASYWKDENAKMIISAVESQMNRRGYERITDPELKDQANIGLQLSYVSQTNQVITGGGYWGDPFGGWWSSGFWGPWWSGWYYSYPVTYSYDTNTLVMEIVDLTDKSEDGTQKKLPVVWYASASGFQYNNSKINMQLLLNGVDQAFNQSTYINTEK</sequence>
<evidence type="ECO:0000259" key="2">
    <source>
        <dbReference type="Pfam" id="PF13590"/>
    </source>
</evidence>
<dbReference type="eggNOG" id="ENOG502ZB9T">
    <property type="taxonomic scope" value="Bacteria"/>
</dbReference>
<name>B3JHY5_9BACT</name>
<reference evidence="3 4" key="2">
    <citation type="submission" date="2008-04" db="EMBL/GenBank/DDBJ databases">
        <authorList>
            <person name="Fulton L."/>
            <person name="Clifton S."/>
            <person name="Fulton B."/>
            <person name="Xu J."/>
            <person name="Minx P."/>
            <person name="Pepin K.H."/>
            <person name="Johnson M."/>
            <person name="Thiruvilangam P."/>
            <person name="Bhonagiri V."/>
            <person name="Nash W.E."/>
            <person name="Mardis E.R."/>
            <person name="Wilson R.K."/>
        </authorList>
    </citation>
    <scope>NUCLEOTIDE SEQUENCE [LARGE SCALE GENOMIC DNA]</scope>
    <source>
        <strain evidence="3 4">DSM 17136</strain>
    </source>
</reference>
<gene>
    <name evidence="3" type="ORF">BACCOP_01497</name>
</gene>
<evidence type="ECO:0000313" key="3">
    <source>
        <dbReference type="EMBL" id="EDV01409.1"/>
    </source>
</evidence>
<accession>B3JHY5</accession>
<proteinExistence type="predicted"/>
<keyword evidence="1" id="KW-0732">Signal</keyword>
<evidence type="ECO:0000313" key="4">
    <source>
        <dbReference type="Proteomes" id="UP000003146"/>
    </source>
</evidence>
<dbReference type="EMBL" id="ABIY02000077">
    <property type="protein sequence ID" value="EDV01409.1"/>
    <property type="molecule type" value="Genomic_DNA"/>
</dbReference>
<evidence type="ECO:0000256" key="1">
    <source>
        <dbReference type="SAM" id="SignalP"/>
    </source>
</evidence>
<dbReference type="Pfam" id="PF13590">
    <property type="entry name" value="DUF4136"/>
    <property type="match status" value="1"/>
</dbReference>
<organism evidence="3 4">
    <name type="scientific">Phocaeicola coprocola DSM 17136</name>
    <dbReference type="NCBI Taxonomy" id="470145"/>
    <lineage>
        <taxon>Bacteria</taxon>
        <taxon>Pseudomonadati</taxon>
        <taxon>Bacteroidota</taxon>
        <taxon>Bacteroidia</taxon>
        <taxon>Bacteroidales</taxon>
        <taxon>Bacteroidaceae</taxon>
        <taxon>Phocaeicola</taxon>
    </lineage>
</organism>
<reference evidence="3 4" key="1">
    <citation type="submission" date="2008-04" db="EMBL/GenBank/DDBJ databases">
        <title>Draft genome sequence of Bacteroides coprocola (DSM 17136).</title>
        <authorList>
            <person name="Sudarsanam P."/>
            <person name="Ley R."/>
            <person name="Guruge J."/>
            <person name="Turnbaugh P.J."/>
            <person name="Mahowald M."/>
            <person name="Liep D."/>
            <person name="Gordon J."/>
        </authorList>
    </citation>
    <scope>NUCLEOTIDE SEQUENCE [LARGE SCALE GENOMIC DNA]</scope>
    <source>
        <strain evidence="3 4">DSM 17136</strain>
    </source>
</reference>
<feature type="domain" description="DUF4136" evidence="2">
    <location>
        <begin position="45"/>
        <end position="221"/>
    </location>
</feature>
<protein>
    <recommendedName>
        <fullName evidence="2">DUF4136 domain-containing protein</fullName>
    </recommendedName>
</protein>
<dbReference type="Gene3D" id="3.30.160.670">
    <property type="match status" value="1"/>
</dbReference>
<dbReference type="Proteomes" id="UP000003146">
    <property type="component" value="Unassembled WGS sequence"/>
</dbReference>
<feature type="signal peptide" evidence="1">
    <location>
        <begin position="1"/>
        <end position="28"/>
    </location>
</feature>
<dbReference type="AlphaFoldDB" id="B3JHY5"/>
<comment type="caution">
    <text evidence="3">The sequence shown here is derived from an EMBL/GenBank/DDBJ whole genome shotgun (WGS) entry which is preliminary data.</text>
</comment>
<dbReference type="HOGENOM" id="CLU_110587_0_0_10"/>
<dbReference type="STRING" id="470145.BACCOP_01497"/>